<dbReference type="Gene3D" id="2.40.30.170">
    <property type="match status" value="1"/>
</dbReference>
<dbReference type="AlphaFoldDB" id="I4DB75"/>
<dbReference type="SUPFAM" id="SSF111369">
    <property type="entry name" value="HlyD-like secretion proteins"/>
    <property type="match status" value="1"/>
</dbReference>
<dbReference type="GO" id="GO:0015562">
    <property type="term" value="F:efflux transmembrane transporter activity"/>
    <property type="evidence" value="ECO:0007669"/>
    <property type="project" value="TreeGrafter"/>
</dbReference>
<dbReference type="eggNOG" id="COG0845">
    <property type="taxonomic scope" value="Bacteria"/>
</dbReference>
<evidence type="ECO:0000313" key="3">
    <source>
        <dbReference type="EMBL" id="AFM43049.1"/>
    </source>
</evidence>
<protein>
    <submittedName>
        <fullName evidence="3">Multidrug resistance efflux pump</fullName>
    </submittedName>
</protein>
<keyword evidence="2" id="KW-0732">Signal</keyword>
<dbReference type="RefSeq" id="WP_014829035.1">
    <property type="nucleotide sequence ID" value="NC_018068.1"/>
</dbReference>
<dbReference type="KEGG" id="dai:Desaci_4189"/>
<dbReference type="Proteomes" id="UP000002892">
    <property type="component" value="Chromosome"/>
</dbReference>
<name>I4DB75_DESAJ</name>
<evidence type="ECO:0000256" key="2">
    <source>
        <dbReference type="SAM" id="SignalP"/>
    </source>
</evidence>
<keyword evidence="4" id="KW-1185">Reference proteome</keyword>
<feature type="signal peptide" evidence="2">
    <location>
        <begin position="1"/>
        <end position="22"/>
    </location>
</feature>
<gene>
    <name evidence="3" type="ordered locus">Desaci_4189</name>
</gene>
<dbReference type="HOGENOM" id="CLU_058181_0_0_9"/>
<proteinExistence type="predicted"/>
<reference evidence="3 4" key="1">
    <citation type="journal article" date="2012" name="J. Bacteriol.">
        <title>Complete genome sequences of Desulfosporosinus orientis DSM765T, Desulfosporosinus youngiae DSM17734T, Desulfosporosinus meridiei DSM13257T, and Desulfosporosinus acidiphilus DSM22704T.</title>
        <authorList>
            <person name="Pester M."/>
            <person name="Brambilla E."/>
            <person name="Alazard D."/>
            <person name="Rattei T."/>
            <person name="Weinmaier T."/>
            <person name="Han J."/>
            <person name="Lucas S."/>
            <person name="Lapidus A."/>
            <person name="Cheng J.F."/>
            <person name="Goodwin L."/>
            <person name="Pitluck S."/>
            <person name="Peters L."/>
            <person name="Ovchinnikova G."/>
            <person name="Teshima H."/>
            <person name="Detter J.C."/>
            <person name="Han C.S."/>
            <person name="Tapia R."/>
            <person name="Land M.L."/>
            <person name="Hauser L."/>
            <person name="Kyrpides N.C."/>
            <person name="Ivanova N.N."/>
            <person name="Pagani I."/>
            <person name="Huntmann M."/>
            <person name="Wei C.L."/>
            <person name="Davenport K.W."/>
            <person name="Daligault H."/>
            <person name="Chain P.S."/>
            <person name="Chen A."/>
            <person name="Mavromatis K."/>
            <person name="Markowitz V."/>
            <person name="Szeto E."/>
            <person name="Mikhailova N."/>
            <person name="Pati A."/>
            <person name="Wagner M."/>
            <person name="Woyke T."/>
            <person name="Ollivier B."/>
            <person name="Klenk H.P."/>
            <person name="Spring S."/>
            <person name="Loy A."/>
        </authorList>
    </citation>
    <scope>NUCLEOTIDE SEQUENCE [LARGE SCALE GENOMIC DNA]</scope>
    <source>
        <strain evidence="4">DSM 22704 / JCM 16185 / SJ4</strain>
    </source>
</reference>
<dbReference type="GO" id="GO:1990281">
    <property type="term" value="C:efflux pump complex"/>
    <property type="evidence" value="ECO:0007669"/>
    <property type="project" value="TreeGrafter"/>
</dbReference>
<keyword evidence="1" id="KW-0175">Coiled coil</keyword>
<dbReference type="Gene3D" id="1.10.287.470">
    <property type="entry name" value="Helix hairpin bin"/>
    <property type="match status" value="1"/>
</dbReference>
<accession>I4DB75</accession>
<feature type="chain" id="PRO_5039075210" evidence="2">
    <location>
        <begin position="23"/>
        <end position="339"/>
    </location>
</feature>
<feature type="coiled-coil region" evidence="1">
    <location>
        <begin position="126"/>
        <end position="153"/>
    </location>
</feature>
<dbReference type="EMBL" id="CP003639">
    <property type="protein sequence ID" value="AFM43049.1"/>
    <property type="molecule type" value="Genomic_DNA"/>
</dbReference>
<dbReference type="PROSITE" id="PS51257">
    <property type="entry name" value="PROKAR_LIPOPROTEIN"/>
    <property type="match status" value="1"/>
</dbReference>
<dbReference type="STRING" id="646529.Desaci_4189"/>
<sequence>MSTIKRRIILALVVALTMSVSGCGTNNAAKSVTVNSGTVKSTKTVDGFGVVKAVDIKNITVDFPAAVKTIDVVEGQKVKNQDSLVTLNLTEFEDQIKSKEMSISSESHDIEEIQNDYLNTSNAPDLQKLLNDLKNAQDLYNQVQSEYAAQQTLFKSGGISKYDLDQSKKTVDAKRNDVEDIKSSIDTLKYEKQQTVDSKKSDLAILESDLAAMKDKLNKSYIKGSDIISNVNHGIVYDIGYVPGDIVSSDKKVLSLLNLDSLIVEANIPEEFIKSVKMSADVDIIPQADKSKTIKGKVIRISDKAVVNNGETDVPVDISFNNSDGFLLPGFNVDVKINQ</sequence>
<evidence type="ECO:0000313" key="4">
    <source>
        <dbReference type="Proteomes" id="UP000002892"/>
    </source>
</evidence>
<dbReference type="OrthoDB" id="1792698at2"/>
<dbReference type="PANTHER" id="PTHR30469">
    <property type="entry name" value="MULTIDRUG RESISTANCE PROTEIN MDTA"/>
    <property type="match status" value="1"/>
</dbReference>
<organism evidence="3 4">
    <name type="scientific">Desulfosporosinus acidiphilus (strain DSM 22704 / JCM 16185 / SJ4)</name>
    <dbReference type="NCBI Taxonomy" id="646529"/>
    <lineage>
        <taxon>Bacteria</taxon>
        <taxon>Bacillati</taxon>
        <taxon>Bacillota</taxon>
        <taxon>Clostridia</taxon>
        <taxon>Eubacteriales</taxon>
        <taxon>Desulfitobacteriaceae</taxon>
        <taxon>Desulfosporosinus</taxon>
    </lineage>
</organism>
<evidence type="ECO:0000256" key="1">
    <source>
        <dbReference type="SAM" id="Coils"/>
    </source>
</evidence>